<dbReference type="EMBL" id="CM044702">
    <property type="protein sequence ID" value="KAI5676718.1"/>
    <property type="molecule type" value="Genomic_DNA"/>
</dbReference>
<evidence type="ECO:0000313" key="1">
    <source>
        <dbReference type="EMBL" id="KAI5676718.1"/>
    </source>
</evidence>
<protein>
    <submittedName>
        <fullName evidence="1">Uncharacterized protein</fullName>
    </submittedName>
</protein>
<dbReference type="Proteomes" id="UP001060085">
    <property type="component" value="Linkage Group LG02"/>
</dbReference>
<comment type="caution">
    <text evidence="1">The sequence shown here is derived from an EMBL/GenBank/DDBJ whole genome shotgun (WGS) entry which is preliminary data.</text>
</comment>
<gene>
    <name evidence="1" type="ORF">M9H77_07668</name>
</gene>
<sequence length="183" mass="21636">MGDLARFDMEKLIYFSDDLVKLLKDEKDINTLKQSLQQLQTLLSQTDADYKRLQCSAEDYQKKLEICRQKIASTKSGIAVDEETDLLQKELRDKLQRENMLRDELRVIAEGINDLERQSVSIEEHRQVLTKHEQDYLKAQMKLSLYASVTSIILRELLLQEQFYYQSFSQLMLDIERGRRKLL</sequence>
<keyword evidence="2" id="KW-1185">Reference proteome</keyword>
<proteinExistence type="predicted"/>
<reference evidence="2" key="1">
    <citation type="journal article" date="2023" name="Nat. Plants">
        <title>Single-cell RNA sequencing provides a high-resolution roadmap for understanding the multicellular compartmentation of specialized metabolism.</title>
        <authorList>
            <person name="Sun S."/>
            <person name="Shen X."/>
            <person name="Li Y."/>
            <person name="Li Y."/>
            <person name="Wang S."/>
            <person name="Li R."/>
            <person name="Zhang H."/>
            <person name="Shen G."/>
            <person name="Guo B."/>
            <person name="Wei J."/>
            <person name="Xu J."/>
            <person name="St-Pierre B."/>
            <person name="Chen S."/>
            <person name="Sun C."/>
        </authorList>
    </citation>
    <scope>NUCLEOTIDE SEQUENCE [LARGE SCALE GENOMIC DNA]</scope>
</reference>
<organism evidence="1 2">
    <name type="scientific">Catharanthus roseus</name>
    <name type="common">Madagascar periwinkle</name>
    <name type="synonym">Vinca rosea</name>
    <dbReference type="NCBI Taxonomy" id="4058"/>
    <lineage>
        <taxon>Eukaryota</taxon>
        <taxon>Viridiplantae</taxon>
        <taxon>Streptophyta</taxon>
        <taxon>Embryophyta</taxon>
        <taxon>Tracheophyta</taxon>
        <taxon>Spermatophyta</taxon>
        <taxon>Magnoliopsida</taxon>
        <taxon>eudicotyledons</taxon>
        <taxon>Gunneridae</taxon>
        <taxon>Pentapetalae</taxon>
        <taxon>asterids</taxon>
        <taxon>lamiids</taxon>
        <taxon>Gentianales</taxon>
        <taxon>Apocynaceae</taxon>
        <taxon>Rauvolfioideae</taxon>
        <taxon>Vinceae</taxon>
        <taxon>Catharanthinae</taxon>
        <taxon>Catharanthus</taxon>
    </lineage>
</organism>
<accession>A0ACC0BVL4</accession>
<name>A0ACC0BVL4_CATRO</name>
<evidence type="ECO:0000313" key="2">
    <source>
        <dbReference type="Proteomes" id="UP001060085"/>
    </source>
</evidence>